<gene>
    <name evidence="2" type="ORF">ACFQ4H_23555</name>
</gene>
<accession>A0ABW3YKX5</accession>
<sequence length="161" mass="18534">MAIVTAHWGEHIAQALQVYLWNWPLSKAGGLLGLVFPVLVKQEWLHYGYALVMLIGLWLLRDGFVGRSRRWWMIAFAIQVWHHLEHFLLFVQALTGSYFFNAAAPTSLLQAAFPRLELHLFYNAVVFVPMVIAMYYHSRPTTEERSAMTCSCARRPRLATA</sequence>
<dbReference type="Proteomes" id="UP001597260">
    <property type="component" value="Unassembled WGS sequence"/>
</dbReference>
<keyword evidence="3" id="KW-1185">Reference proteome</keyword>
<keyword evidence="1" id="KW-1133">Transmembrane helix</keyword>
<protein>
    <submittedName>
        <fullName evidence="2">Uncharacterized protein</fullName>
    </submittedName>
</protein>
<dbReference type="EMBL" id="JBHTMP010000041">
    <property type="protein sequence ID" value="MFD1324066.1"/>
    <property type="molecule type" value="Genomic_DNA"/>
</dbReference>
<organism evidence="2 3">
    <name type="scientific">Micromonospora sonneratiae</name>
    <dbReference type="NCBI Taxonomy" id="1184706"/>
    <lineage>
        <taxon>Bacteria</taxon>
        <taxon>Bacillati</taxon>
        <taxon>Actinomycetota</taxon>
        <taxon>Actinomycetes</taxon>
        <taxon>Micromonosporales</taxon>
        <taxon>Micromonosporaceae</taxon>
        <taxon>Micromonospora</taxon>
    </lineage>
</organism>
<feature type="transmembrane region" description="Helical" evidence="1">
    <location>
        <begin position="120"/>
        <end position="138"/>
    </location>
</feature>
<keyword evidence="1" id="KW-0812">Transmembrane</keyword>
<evidence type="ECO:0000313" key="2">
    <source>
        <dbReference type="EMBL" id="MFD1324066.1"/>
    </source>
</evidence>
<proteinExistence type="predicted"/>
<evidence type="ECO:0000256" key="1">
    <source>
        <dbReference type="SAM" id="Phobius"/>
    </source>
</evidence>
<keyword evidence="1" id="KW-0472">Membrane</keyword>
<name>A0ABW3YKX5_9ACTN</name>
<evidence type="ECO:0000313" key="3">
    <source>
        <dbReference type="Proteomes" id="UP001597260"/>
    </source>
</evidence>
<dbReference type="RefSeq" id="WP_377574077.1">
    <property type="nucleotide sequence ID" value="NZ_JBHTMP010000041.1"/>
</dbReference>
<feature type="transmembrane region" description="Helical" evidence="1">
    <location>
        <begin position="72"/>
        <end position="100"/>
    </location>
</feature>
<reference evidence="3" key="1">
    <citation type="journal article" date="2019" name="Int. J. Syst. Evol. Microbiol.">
        <title>The Global Catalogue of Microorganisms (GCM) 10K type strain sequencing project: providing services to taxonomists for standard genome sequencing and annotation.</title>
        <authorList>
            <consortium name="The Broad Institute Genomics Platform"/>
            <consortium name="The Broad Institute Genome Sequencing Center for Infectious Disease"/>
            <person name="Wu L."/>
            <person name="Ma J."/>
        </authorList>
    </citation>
    <scope>NUCLEOTIDE SEQUENCE [LARGE SCALE GENOMIC DNA]</scope>
    <source>
        <strain evidence="3">JCM 31037</strain>
    </source>
</reference>
<feature type="transmembrane region" description="Helical" evidence="1">
    <location>
        <begin position="44"/>
        <end position="60"/>
    </location>
</feature>
<comment type="caution">
    <text evidence="2">The sequence shown here is derived from an EMBL/GenBank/DDBJ whole genome shotgun (WGS) entry which is preliminary data.</text>
</comment>